<dbReference type="FunCoup" id="D3B5P9">
    <property type="interactions" value="33"/>
</dbReference>
<evidence type="ECO:0000313" key="4">
    <source>
        <dbReference type="EMBL" id="EFA83197.1"/>
    </source>
</evidence>
<feature type="region of interest" description="Disordered" evidence="2">
    <location>
        <begin position="1"/>
        <end position="21"/>
    </location>
</feature>
<evidence type="ECO:0000256" key="1">
    <source>
        <dbReference type="ARBA" id="ARBA00022801"/>
    </source>
</evidence>
<dbReference type="GO" id="GO:0005634">
    <property type="term" value="C:nucleus"/>
    <property type="evidence" value="ECO:0007669"/>
    <property type="project" value="TreeGrafter"/>
</dbReference>
<dbReference type="Proteomes" id="UP000001396">
    <property type="component" value="Unassembled WGS sequence"/>
</dbReference>
<dbReference type="GO" id="GO:0005737">
    <property type="term" value="C:cytoplasm"/>
    <property type="evidence" value="ECO:0007669"/>
    <property type="project" value="TreeGrafter"/>
</dbReference>
<reference evidence="4 5" key="1">
    <citation type="journal article" date="2011" name="Genome Res.">
        <title>Phylogeny-wide analysis of social amoeba genomes highlights ancient origins for complex intercellular communication.</title>
        <authorList>
            <person name="Heidel A.J."/>
            <person name="Lawal H.M."/>
            <person name="Felder M."/>
            <person name="Schilde C."/>
            <person name="Helps N.R."/>
            <person name="Tunggal B."/>
            <person name="Rivero F."/>
            <person name="John U."/>
            <person name="Schleicher M."/>
            <person name="Eichinger L."/>
            <person name="Platzer M."/>
            <person name="Noegel A.A."/>
            <person name="Schaap P."/>
            <person name="Gloeckner G."/>
        </authorList>
    </citation>
    <scope>NUCLEOTIDE SEQUENCE [LARGE SCALE GENOMIC DNA]</scope>
    <source>
        <strain evidence="5">ATCC 26659 / Pp 5 / PN500</strain>
    </source>
</reference>
<feature type="domain" description="Serine hydrolase" evidence="3">
    <location>
        <begin position="25"/>
        <end position="243"/>
    </location>
</feature>
<comment type="caution">
    <text evidence="4">The sequence shown here is derived from an EMBL/GenBank/DDBJ whole genome shotgun (WGS) entry which is preliminary data.</text>
</comment>
<dbReference type="InterPro" id="IPR050593">
    <property type="entry name" value="LovG"/>
</dbReference>
<keyword evidence="5" id="KW-1185">Reference proteome</keyword>
<dbReference type="InterPro" id="IPR005645">
    <property type="entry name" value="FSH-like_dom"/>
</dbReference>
<dbReference type="InterPro" id="IPR029058">
    <property type="entry name" value="AB_hydrolase_fold"/>
</dbReference>
<dbReference type="GeneID" id="31359474"/>
<protein>
    <submittedName>
        <fullName evidence="4">DUF341 family protein</fullName>
    </submittedName>
</protein>
<dbReference type="OMA" id="EEPRGWW"/>
<dbReference type="RefSeq" id="XP_020435314.1">
    <property type="nucleotide sequence ID" value="XM_020574900.1"/>
</dbReference>
<evidence type="ECO:0000256" key="2">
    <source>
        <dbReference type="SAM" id="MobiDB-lite"/>
    </source>
</evidence>
<accession>D3B5P9</accession>
<dbReference type="InParanoid" id="D3B5P9"/>
<dbReference type="GO" id="GO:0016787">
    <property type="term" value="F:hydrolase activity"/>
    <property type="evidence" value="ECO:0007669"/>
    <property type="project" value="UniProtKB-KW"/>
</dbReference>
<organism evidence="4 5">
    <name type="scientific">Heterostelium pallidum (strain ATCC 26659 / Pp 5 / PN500)</name>
    <name type="common">Cellular slime mold</name>
    <name type="synonym">Polysphondylium pallidum</name>
    <dbReference type="NCBI Taxonomy" id="670386"/>
    <lineage>
        <taxon>Eukaryota</taxon>
        <taxon>Amoebozoa</taxon>
        <taxon>Evosea</taxon>
        <taxon>Eumycetozoa</taxon>
        <taxon>Dictyostelia</taxon>
        <taxon>Acytosteliales</taxon>
        <taxon>Acytosteliaceae</taxon>
        <taxon>Heterostelium</taxon>
    </lineage>
</organism>
<dbReference type="AlphaFoldDB" id="D3B5P9"/>
<evidence type="ECO:0000313" key="5">
    <source>
        <dbReference type="Proteomes" id="UP000001396"/>
    </source>
</evidence>
<gene>
    <name evidence="4" type="ORF">PPL_03987</name>
</gene>
<dbReference type="SUPFAM" id="SSF53474">
    <property type="entry name" value="alpha/beta-Hydrolases"/>
    <property type="match status" value="1"/>
</dbReference>
<dbReference type="PANTHER" id="PTHR48070">
    <property type="entry name" value="ESTERASE OVCA2"/>
    <property type="match status" value="1"/>
</dbReference>
<dbReference type="PANTHER" id="PTHR48070:SF6">
    <property type="entry name" value="ESTERASE OVCA2"/>
    <property type="match status" value="1"/>
</dbReference>
<dbReference type="Pfam" id="PF03959">
    <property type="entry name" value="FSH1"/>
    <property type="match status" value="1"/>
</dbReference>
<dbReference type="Gene3D" id="3.40.50.1820">
    <property type="entry name" value="alpha/beta hydrolase"/>
    <property type="match status" value="1"/>
</dbReference>
<keyword evidence="1" id="KW-0378">Hydrolase</keyword>
<dbReference type="EMBL" id="ADBJ01000017">
    <property type="protein sequence ID" value="EFA83197.1"/>
    <property type="molecule type" value="Genomic_DNA"/>
</dbReference>
<sequence length="257" mass="28912">METDILVDYSSPSTPPAPRSANKRRLRILCLHGYKQNGTVFKSKTAVLRKSLDDIAEFVYVDAPHVIDETKGTSSWWRVSGDGKEYKGWEQTLDYLRNIFIKKGPFDGIMGFSQGAVLSSLLCSISSLNSDPSENGDCYRDISFQFGLLFSGFQSRATLHQSFYPCQQNHQQADAAESAANSHPNSPHYPHNKITIPSLHIWGKADELVAASNCESLSLQFSHPQCYVHEHGHLMPTSKKDIEHYRSFLLQFVDVLE</sequence>
<evidence type="ECO:0000259" key="3">
    <source>
        <dbReference type="Pfam" id="PF03959"/>
    </source>
</evidence>
<proteinExistence type="predicted"/>
<name>D3B5P9_HETP5</name>
<dbReference type="STRING" id="670386.D3B5P9"/>